<name>A0AC61NHU2_9BACT</name>
<organism evidence="1 2">
    <name type="scientific">Halosquirtibacter laminarini</name>
    <dbReference type="NCBI Taxonomy" id="3374600"/>
    <lineage>
        <taxon>Bacteria</taxon>
        <taxon>Pseudomonadati</taxon>
        <taxon>Bacteroidota</taxon>
        <taxon>Bacteroidia</taxon>
        <taxon>Marinilabiliales</taxon>
        <taxon>Prolixibacteraceae</taxon>
        <taxon>Halosquirtibacter</taxon>
    </lineage>
</organism>
<dbReference type="EMBL" id="CP081303">
    <property type="protein sequence ID" value="QZE15231.1"/>
    <property type="molecule type" value="Genomic_DNA"/>
</dbReference>
<protein>
    <submittedName>
        <fullName evidence="1">SusC/RagA family TonB-linked outer membrane protein</fullName>
    </submittedName>
</protein>
<dbReference type="Proteomes" id="UP000826212">
    <property type="component" value="Chromosome"/>
</dbReference>
<keyword evidence="2" id="KW-1185">Reference proteome</keyword>
<evidence type="ECO:0000313" key="2">
    <source>
        <dbReference type="Proteomes" id="UP000826212"/>
    </source>
</evidence>
<gene>
    <name evidence="1" type="ORF">K4L44_05190</name>
</gene>
<accession>A0AC61NHU2</accession>
<proteinExistence type="predicted"/>
<evidence type="ECO:0000313" key="1">
    <source>
        <dbReference type="EMBL" id="QZE15231.1"/>
    </source>
</evidence>
<reference evidence="1" key="1">
    <citation type="submission" date="2021-08" db="EMBL/GenBank/DDBJ databases">
        <title>Novel anaerobic bacterium isolated from sea squirt in East Sea, Republic of Korea.</title>
        <authorList>
            <person name="Nguyen T.H."/>
            <person name="Li Z."/>
            <person name="Lee Y.-J."/>
            <person name="Ko J."/>
            <person name="Kim S.-G."/>
        </authorList>
    </citation>
    <scope>NUCLEOTIDE SEQUENCE</scope>
    <source>
        <strain evidence="1">KCTC 25031</strain>
    </source>
</reference>
<sequence>MGNLFAEFKLVKDLTFKTSASYTYTGKFNKNNRDSFDLGAAVQDYQEVSRNFGYGSNILIENTLNYDLSIGKSTIKTTLGQSFQEYESDNLNVSSFYQDNGHYIVSAYGAELPQITNNVQDYAMSSYFGRLFFDWDQRFLVTANLRADGSSRFGENNRWGVFPSASAAWRVSQEEFFPQEGIISSLKLRGGWGQVGNNEIGNYPYSAAMISGSNYPFGDTSGAITIGVAAKSIPNADVKWETVTQYSFGFDAYLFDNKLSLVAEYFNKNHSDMLVPVQQSGVTGISSDYTPGEMIQNIAELSNSGIELSLNYSNNIGKWNYSIGGNITTFNNEVKNVGGKGYYETFPFFGSYIIRTQEGHELGEFYGYVNDGIFQVGEAEKYTSTAEDGTVNRIQPNAEAGDLRFKDLNNDGKIDDQDRDFIGSPVPDFTYALNAEVSYGNLSLSLAFNGVYGVDIANLTKRTMIDPTSGGNKMNYTPWSTQNPTSQYFRAHPNDPNKNIRFSDYFVEDGSFLRCSLIQLGYEMPKSFTNALHLSRCRIYGSVKNPFVLTNYSGVDPEVGAGNGSNLESGIDRFLYPSSRTFTIGVNISL</sequence>